<dbReference type="SUPFAM" id="SSF53623">
    <property type="entry name" value="MurD-like peptide ligases, catalytic domain"/>
    <property type="match status" value="1"/>
</dbReference>
<feature type="domain" description="ATP-grasp" evidence="15">
    <location>
        <begin position="217"/>
        <end position="470"/>
    </location>
</feature>
<dbReference type="InterPro" id="IPR018109">
    <property type="entry name" value="Folylpolyglutamate_synth_CS"/>
</dbReference>
<name>A0A0F5PIC7_9THEO</name>
<dbReference type="Gene3D" id="3.90.190.20">
    <property type="entry name" value="Mur ligase, C-terminal domain"/>
    <property type="match status" value="1"/>
</dbReference>
<proteinExistence type="inferred from homology"/>
<dbReference type="InterPro" id="IPR036565">
    <property type="entry name" value="Mur-like_cat_sf"/>
</dbReference>
<dbReference type="EMBL" id="ABXP02000126">
    <property type="protein sequence ID" value="KKC28433.1"/>
    <property type="molecule type" value="Genomic_DNA"/>
</dbReference>
<evidence type="ECO:0000313" key="17">
    <source>
        <dbReference type="Proteomes" id="UP000010146"/>
    </source>
</evidence>
<evidence type="ECO:0000256" key="3">
    <source>
        <dbReference type="ARBA" id="ARBA00009060"/>
    </source>
</evidence>
<dbReference type="Gene3D" id="3.40.1190.10">
    <property type="entry name" value="Mur-like, catalytic domain"/>
    <property type="match status" value="1"/>
</dbReference>
<dbReference type="GO" id="GO:0071160">
    <property type="term" value="F:cyanophycin synthetase activity (L-aspartate-adding)"/>
    <property type="evidence" value="ECO:0007669"/>
    <property type="project" value="UniProtKB-EC"/>
</dbReference>
<dbReference type="PROSITE" id="PS01011">
    <property type="entry name" value="FOLYLPOLYGLU_SYNT_1"/>
    <property type="match status" value="1"/>
</dbReference>
<comment type="caution">
    <text evidence="16">The sequence shown here is derived from an EMBL/GenBank/DDBJ whole genome shotgun (WGS) entry which is preliminary data.</text>
</comment>
<reference evidence="16 17" key="2">
    <citation type="journal article" date="2015" name="BMC Genomics">
        <title>Analysis of three genomes within the thermophilic bacterial species Caldanaerobacter subterraneus with a focus on carbon monoxide dehydrogenase evolution and hydrolase diversity.</title>
        <authorList>
            <person name="Sant'Anna F.H."/>
            <person name="Lebedinsky A.V."/>
            <person name="Sokolova T.G."/>
            <person name="Robb F.T."/>
            <person name="Gonzalez J.M."/>
        </authorList>
    </citation>
    <scope>NUCLEOTIDE SEQUENCE [LARGE SCALE GENOMIC DNA]</scope>
    <source>
        <strain evidence="16 17">DSM 12653</strain>
    </source>
</reference>
<evidence type="ECO:0000259" key="15">
    <source>
        <dbReference type="PROSITE" id="PS50975"/>
    </source>
</evidence>
<evidence type="ECO:0000256" key="7">
    <source>
        <dbReference type="ARBA" id="ARBA00022036"/>
    </source>
</evidence>
<dbReference type="EC" id="6.3.2.30" evidence="5"/>
<dbReference type="Pfam" id="PF08443">
    <property type="entry name" value="RimK"/>
    <property type="match status" value="1"/>
</dbReference>
<evidence type="ECO:0000256" key="6">
    <source>
        <dbReference type="ARBA" id="ARBA00013005"/>
    </source>
</evidence>
<evidence type="ECO:0000256" key="2">
    <source>
        <dbReference type="ARBA" id="ARBA00004752"/>
    </source>
</evidence>
<dbReference type="PANTHER" id="PTHR23135">
    <property type="entry name" value="MUR LIGASE FAMILY MEMBER"/>
    <property type="match status" value="1"/>
</dbReference>
<dbReference type="InterPro" id="IPR011761">
    <property type="entry name" value="ATP-grasp"/>
</dbReference>
<keyword evidence="9 14" id="KW-0547">Nucleotide-binding</keyword>
<gene>
    <name evidence="16" type="ORF">CDSM653_02490</name>
</gene>
<dbReference type="InterPro" id="IPR013221">
    <property type="entry name" value="Mur_ligase_cen"/>
</dbReference>
<dbReference type="SUPFAM" id="SSF53244">
    <property type="entry name" value="MurD-like peptide ligases, peptide-binding domain"/>
    <property type="match status" value="1"/>
</dbReference>
<reference evidence="16 17" key="1">
    <citation type="submission" date="2008-07" db="EMBL/GenBank/DDBJ databases">
        <authorList>
            <person name="Gonzalez J."/>
            <person name="Sokolova T."/>
            <person name="Ferriera S."/>
            <person name="Johnson J."/>
            <person name="Kravitz S."/>
            <person name="Beeson K."/>
            <person name="Sutton G."/>
            <person name="Rogers Y.-H."/>
            <person name="Friedman R."/>
            <person name="Frazier M."/>
            <person name="Venter J.C."/>
        </authorList>
    </citation>
    <scope>NUCLEOTIDE SEQUENCE [LARGE SCALE GENOMIC DNA]</scope>
    <source>
        <strain evidence="16 17">DSM 12653</strain>
    </source>
</reference>
<evidence type="ECO:0000256" key="10">
    <source>
        <dbReference type="ARBA" id="ARBA00022840"/>
    </source>
</evidence>
<dbReference type="Pfam" id="PF18921">
    <property type="entry name" value="Cyanophycin_syn"/>
    <property type="match status" value="1"/>
</dbReference>
<evidence type="ECO:0000256" key="8">
    <source>
        <dbReference type="ARBA" id="ARBA00022598"/>
    </source>
</evidence>
<dbReference type="InterPro" id="IPR004101">
    <property type="entry name" value="Mur_ligase_C"/>
</dbReference>
<dbReference type="InterPro" id="IPR005479">
    <property type="entry name" value="CPAse_ATP-bd"/>
</dbReference>
<evidence type="ECO:0000256" key="11">
    <source>
        <dbReference type="ARBA" id="ARBA00031353"/>
    </source>
</evidence>
<comment type="similarity">
    <text evidence="3">In the C-terminal section; belongs to the MurCDEF family.</text>
</comment>
<keyword evidence="10 14" id="KW-0067">ATP-binding</keyword>
<dbReference type="GO" id="GO:0046872">
    <property type="term" value="F:metal ion binding"/>
    <property type="evidence" value="ECO:0007669"/>
    <property type="project" value="InterPro"/>
</dbReference>
<dbReference type="InterPro" id="IPR036615">
    <property type="entry name" value="Mur_ligase_C_dom_sf"/>
</dbReference>
<dbReference type="Pfam" id="PF02786">
    <property type="entry name" value="CPSase_L_D2"/>
    <property type="match status" value="1"/>
</dbReference>
<dbReference type="Proteomes" id="UP000010146">
    <property type="component" value="Unassembled WGS sequence"/>
</dbReference>
<evidence type="ECO:0000256" key="14">
    <source>
        <dbReference type="PROSITE-ProRule" id="PRU00409"/>
    </source>
</evidence>
<evidence type="ECO:0000313" key="16">
    <source>
        <dbReference type="EMBL" id="KKC28433.1"/>
    </source>
</evidence>
<organism evidence="16 17">
    <name type="scientific">Caldanaerobacter subterraneus subsp. pacificus DSM 12653</name>
    <dbReference type="NCBI Taxonomy" id="391606"/>
    <lineage>
        <taxon>Bacteria</taxon>
        <taxon>Bacillati</taxon>
        <taxon>Bacillota</taxon>
        <taxon>Clostridia</taxon>
        <taxon>Thermoanaerobacterales</taxon>
        <taxon>Thermoanaerobacteraceae</taxon>
        <taxon>Caldanaerobacter</taxon>
    </lineage>
</organism>
<evidence type="ECO:0000256" key="1">
    <source>
        <dbReference type="ARBA" id="ARBA00003184"/>
    </source>
</evidence>
<comment type="function">
    <text evidence="1">Catalyzes the ATP-dependent polymerization of arginine and aspartate to multi-L-arginyl-poly-L-aspartic acid (cyanophycin; a water-insoluble reserve polymer).</text>
</comment>
<dbReference type="InterPro" id="IPR044019">
    <property type="entry name" value="Cyanophycin_syn_N"/>
</dbReference>
<comment type="catalytic activity">
    <reaction evidence="12">
        <text>[L-4-(L-arginin-2-N-yl)aspartate](n)-L-aspartate + L-arginine + ATP = [L-4-(L-arginin-2-N-yl)aspartate](n+1) + ADP + phosphate + H(+)</text>
        <dbReference type="Rhea" id="RHEA:23888"/>
        <dbReference type="Rhea" id="RHEA-COMP:13732"/>
        <dbReference type="Rhea" id="RHEA-COMP:13733"/>
        <dbReference type="ChEBI" id="CHEBI:15378"/>
        <dbReference type="ChEBI" id="CHEBI:30616"/>
        <dbReference type="ChEBI" id="CHEBI:32682"/>
        <dbReference type="ChEBI" id="CHEBI:43474"/>
        <dbReference type="ChEBI" id="CHEBI:137986"/>
        <dbReference type="ChEBI" id="CHEBI:137990"/>
        <dbReference type="ChEBI" id="CHEBI:456216"/>
        <dbReference type="EC" id="6.3.2.30"/>
    </reaction>
</comment>
<dbReference type="GO" id="GO:0071161">
    <property type="term" value="F:cyanophycin synthetase activity (L-arginine-adding)"/>
    <property type="evidence" value="ECO:0007669"/>
    <property type="project" value="UniProtKB-EC"/>
</dbReference>
<protein>
    <recommendedName>
        <fullName evidence="7">Cyanophycin synthetase</fullName>
        <ecNumber evidence="6">6.3.2.29</ecNumber>
        <ecNumber evidence="5">6.3.2.30</ecNumber>
    </recommendedName>
    <alternativeName>
        <fullName evidence="11">Cyanophycin synthase</fullName>
    </alternativeName>
</protein>
<dbReference type="Pfam" id="PF02875">
    <property type="entry name" value="Mur_ligase_C"/>
    <property type="match status" value="1"/>
</dbReference>
<dbReference type="GO" id="GO:0005524">
    <property type="term" value="F:ATP binding"/>
    <property type="evidence" value="ECO:0007669"/>
    <property type="project" value="UniProtKB-UniRule"/>
</dbReference>
<comment type="subunit">
    <text evidence="4">Homodimer.</text>
</comment>
<comment type="catalytic activity">
    <reaction evidence="13">
        <text>[L-4-(L-arginin-2-N-yl)aspartate](n) + L-aspartate + ATP = [L-4-(L-arginin-2-N-yl)aspartate](n)-L-aspartate + ADP + phosphate + H(+)</text>
        <dbReference type="Rhea" id="RHEA:13277"/>
        <dbReference type="Rhea" id="RHEA-COMP:13728"/>
        <dbReference type="Rhea" id="RHEA-COMP:13733"/>
        <dbReference type="ChEBI" id="CHEBI:15378"/>
        <dbReference type="ChEBI" id="CHEBI:29991"/>
        <dbReference type="ChEBI" id="CHEBI:30616"/>
        <dbReference type="ChEBI" id="CHEBI:43474"/>
        <dbReference type="ChEBI" id="CHEBI:137986"/>
        <dbReference type="ChEBI" id="CHEBI:137990"/>
        <dbReference type="ChEBI" id="CHEBI:456216"/>
        <dbReference type="EC" id="6.3.2.29"/>
    </reaction>
</comment>
<evidence type="ECO:0000256" key="13">
    <source>
        <dbReference type="ARBA" id="ARBA00048425"/>
    </source>
</evidence>
<sequence length="879" mass="96580">MKIKEIRVYRGRNVYSHRPVIKMTVDIEGEEIPTKDIPGFNETLLNLLPGLKKHTCSYGYEGGFAKRLEEGTYLPHVTEHIILELQNVLGYDVKFGRARNVEGSLYNVIFEYSLEECGIRAAKLAVDLVNKLIRGEKIDLEEKLEKISNIIAEVELGPSTMAIKMEALKRGIPVTRVGNGSILRLGYGKYQKIIEGTISQNTSCIAVDIASDKILTKKILKDHGLPVPEGDVAYNEEEAISIAEELGYPVVIKPYNGNQGKGVHLNISNREEVVIAYRNAKNYSDLVMVEKQVKGRHYRVLVVGEKVVAVAERIPAHVIGDGVHTVKELIEIENKNPLRGNGHEKPLTKITVDAVSKMVLQKQGLTLDDVPRKGRKVFLRESANLSTGGIAIDRTDEIHPHNIEIAVRAAKAIGLDIAGIDITMEDIRKPLSATNGAIIEINASPGIRMHHYPSKGKPRNVAKAIVDMLFPKGSKATIPIVSITGTNGKTTVTRMVAHILKTYGYTVGMTTTDGIYIDDKCIYKGDNTGPKSARTCLADKNIDAAVLETARGGILREGLGYDLADVGVITNISEDHLGIDGINTLEDLAFVKALVVEAVKDDGYSVLNADDPMTPYLAKKAKGKIIYFSMYDNNLTVKRHIENGGIAVYVKEGVIVIANGQIVPVVRIEEIPATLGGKVLHNIENSLAAIAASYGVKVPINIIAKGIKTFYPDTTHNPGRFNLFNIGSFRVLVDYGHNVEGIKKVIEAARKLDANRLIGVIGVPGDRMDSSIFKVGEVCGKGFDFIYIKEDEDLRGRKQGEVAKILEEGAIKGGMDKKNIKIILKETEALKAAMHSAEAGDLIVVFYEKYEPLVKVIEEFVKNRQIKNMEDENKVRAYS</sequence>
<dbReference type="InterPro" id="IPR011810">
    <property type="entry name" value="Cya_phycin_syn"/>
</dbReference>
<keyword evidence="8" id="KW-0436">Ligase</keyword>
<evidence type="ECO:0000256" key="5">
    <source>
        <dbReference type="ARBA" id="ARBA00012968"/>
    </source>
</evidence>
<dbReference type="NCBIfam" id="NF010623">
    <property type="entry name" value="PRK14016.1"/>
    <property type="match status" value="1"/>
</dbReference>
<dbReference type="SUPFAM" id="SSF56059">
    <property type="entry name" value="Glutathione synthetase ATP-binding domain-like"/>
    <property type="match status" value="1"/>
</dbReference>
<dbReference type="Pfam" id="PF08245">
    <property type="entry name" value="Mur_ligase_M"/>
    <property type="match status" value="1"/>
</dbReference>
<comment type="pathway">
    <text evidence="2">Cell wall biogenesis; peptidoglycan biosynthesis.</text>
</comment>
<evidence type="ECO:0000256" key="9">
    <source>
        <dbReference type="ARBA" id="ARBA00022741"/>
    </source>
</evidence>
<evidence type="ECO:0000256" key="4">
    <source>
        <dbReference type="ARBA" id="ARBA00011738"/>
    </source>
</evidence>
<dbReference type="EC" id="6.3.2.29" evidence="6"/>
<reference evidence="17" key="3">
    <citation type="submission" date="2015-02" db="EMBL/GenBank/DDBJ databases">
        <title>Genome analysis of three genomes within the thermophilic hydrogenogenic bacterial species Caldanaerobacter subterraneus.</title>
        <authorList>
            <person name="Sant'Anna F.H."/>
            <person name="Lebedinsky A."/>
            <person name="Sokolova T."/>
            <person name="Robb F.T."/>
            <person name="Gonzalez J.M."/>
        </authorList>
    </citation>
    <scope>NUCLEOTIDE SEQUENCE [LARGE SCALE GENOMIC DNA]</scope>
    <source>
        <strain evidence="17">DSM 12653</strain>
    </source>
</reference>
<dbReference type="PROSITE" id="PS50975">
    <property type="entry name" value="ATP_GRASP"/>
    <property type="match status" value="1"/>
</dbReference>
<dbReference type="InterPro" id="IPR013651">
    <property type="entry name" value="ATP-grasp_RimK-type"/>
</dbReference>
<dbReference type="Gene3D" id="3.30.470.20">
    <property type="entry name" value="ATP-grasp fold, B domain"/>
    <property type="match status" value="2"/>
</dbReference>
<dbReference type="RefSeq" id="WP_043884195.1">
    <property type="nucleotide sequence ID" value="NZ_ABXP02000126.1"/>
</dbReference>
<evidence type="ECO:0000256" key="12">
    <source>
        <dbReference type="ARBA" id="ARBA00048094"/>
    </source>
</evidence>
<dbReference type="AlphaFoldDB" id="A0A0F5PIC7"/>
<dbReference type="PANTHER" id="PTHR23135:SF18">
    <property type="entry name" value="CYANOPHYCIN SYNTHETASE"/>
    <property type="match status" value="1"/>
</dbReference>
<dbReference type="GO" id="GO:0004326">
    <property type="term" value="F:tetrahydrofolylpolyglutamate synthase activity"/>
    <property type="evidence" value="ECO:0007669"/>
    <property type="project" value="InterPro"/>
</dbReference>
<dbReference type="NCBIfam" id="TIGR02068">
    <property type="entry name" value="cya_phycin_syn"/>
    <property type="match status" value="1"/>
</dbReference>
<accession>A0A0F5PIC7</accession>